<feature type="transmembrane region" description="Helical" evidence="6">
    <location>
        <begin position="163"/>
        <end position="184"/>
    </location>
</feature>
<evidence type="ECO:0000256" key="6">
    <source>
        <dbReference type="SAM" id="Phobius"/>
    </source>
</evidence>
<feature type="transmembrane region" description="Helical" evidence="6">
    <location>
        <begin position="132"/>
        <end position="151"/>
    </location>
</feature>
<dbReference type="PANTHER" id="PTHR32196">
    <property type="entry name" value="ABC TRANSPORTER PERMEASE PROTEIN YPHD-RELATED-RELATED"/>
    <property type="match status" value="1"/>
</dbReference>
<comment type="caution">
    <text evidence="7">The sequence shown here is derived from an EMBL/GenBank/DDBJ whole genome shotgun (WGS) entry which is preliminary data.</text>
</comment>
<evidence type="ECO:0000256" key="1">
    <source>
        <dbReference type="ARBA" id="ARBA00004651"/>
    </source>
</evidence>
<evidence type="ECO:0000256" key="2">
    <source>
        <dbReference type="ARBA" id="ARBA00022475"/>
    </source>
</evidence>
<feature type="transmembrane region" description="Helical" evidence="6">
    <location>
        <begin position="72"/>
        <end position="90"/>
    </location>
</feature>
<feature type="transmembrane region" description="Helical" evidence="6">
    <location>
        <begin position="247"/>
        <end position="263"/>
    </location>
</feature>
<evidence type="ECO:0000313" key="8">
    <source>
        <dbReference type="Proteomes" id="UP000248706"/>
    </source>
</evidence>
<dbReference type="CDD" id="cd06579">
    <property type="entry name" value="TM_PBP1_transp_AraH_like"/>
    <property type="match status" value="1"/>
</dbReference>
<feature type="transmembrane region" description="Helical" evidence="6">
    <location>
        <begin position="20"/>
        <end position="38"/>
    </location>
</feature>
<evidence type="ECO:0008006" key="9">
    <source>
        <dbReference type="Google" id="ProtNLM"/>
    </source>
</evidence>
<evidence type="ECO:0000256" key="3">
    <source>
        <dbReference type="ARBA" id="ARBA00022692"/>
    </source>
</evidence>
<proteinExistence type="predicted"/>
<reference evidence="7 8" key="1">
    <citation type="submission" date="2016-08" db="EMBL/GenBank/DDBJ databases">
        <title>Analysis of Carbohydrate Active Enzymes in Thermogemmatispora T81 Reveals Carbohydrate Degradation Ability.</title>
        <authorList>
            <person name="Tomazini A."/>
            <person name="Lal S."/>
            <person name="Stott M."/>
            <person name="Henrissat B."/>
            <person name="Polikarpov I."/>
            <person name="Sparling R."/>
            <person name="Levin D.B."/>
        </authorList>
    </citation>
    <scope>NUCLEOTIDE SEQUENCE [LARGE SCALE GENOMIC DNA]</scope>
    <source>
        <strain evidence="7 8">T81</strain>
    </source>
</reference>
<keyword evidence="4 6" id="KW-1133">Transmembrane helix</keyword>
<dbReference type="Pfam" id="PF02653">
    <property type="entry name" value="BPD_transp_2"/>
    <property type="match status" value="1"/>
</dbReference>
<feature type="transmembrane region" description="Helical" evidence="6">
    <location>
        <begin position="212"/>
        <end position="235"/>
    </location>
</feature>
<dbReference type="Proteomes" id="UP000248706">
    <property type="component" value="Unassembled WGS sequence"/>
</dbReference>
<keyword evidence="3 6" id="KW-0812">Transmembrane</keyword>
<comment type="subcellular location">
    <subcellularLocation>
        <location evidence="1">Cell membrane</location>
        <topology evidence="1">Multi-pass membrane protein</topology>
    </subcellularLocation>
</comment>
<dbReference type="AlphaFoldDB" id="A0A328VDR9"/>
<dbReference type="GO" id="GO:0022857">
    <property type="term" value="F:transmembrane transporter activity"/>
    <property type="evidence" value="ECO:0007669"/>
    <property type="project" value="InterPro"/>
</dbReference>
<name>A0A328VDR9_9CHLR</name>
<dbReference type="EMBL" id="MCIF01000002">
    <property type="protein sequence ID" value="RAQ95888.1"/>
    <property type="molecule type" value="Genomic_DNA"/>
</dbReference>
<feature type="transmembrane region" description="Helical" evidence="6">
    <location>
        <begin position="270"/>
        <end position="288"/>
    </location>
</feature>
<gene>
    <name evidence="7" type="ORF">A4R35_10100</name>
</gene>
<dbReference type="GO" id="GO:0005886">
    <property type="term" value="C:plasma membrane"/>
    <property type="evidence" value="ECO:0007669"/>
    <property type="project" value="UniProtKB-SubCell"/>
</dbReference>
<evidence type="ECO:0000256" key="4">
    <source>
        <dbReference type="ARBA" id="ARBA00022989"/>
    </source>
</evidence>
<protein>
    <recommendedName>
        <fullName evidence="9">ABC transporter permease</fullName>
    </recommendedName>
</protein>
<feature type="transmembrane region" description="Helical" evidence="6">
    <location>
        <begin position="44"/>
        <end position="65"/>
    </location>
</feature>
<evidence type="ECO:0000256" key="5">
    <source>
        <dbReference type="ARBA" id="ARBA00023136"/>
    </source>
</evidence>
<feature type="transmembrane region" description="Helical" evidence="6">
    <location>
        <begin position="294"/>
        <end position="313"/>
    </location>
</feature>
<evidence type="ECO:0000313" key="7">
    <source>
        <dbReference type="EMBL" id="RAQ95888.1"/>
    </source>
</evidence>
<feature type="transmembrane region" description="Helical" evidence="6">
    <location>
        <begin position="96"/>
        <end position="120"/>
    </location>
</feature>
<keyword evidence="2" id="KW-1003">Cell membrane</keyword>
<keyword evidence="8" id="KW-1185">Reference proteome</keyword>
<keyword evidence="5 6" id="KW-0472">Membrane</keyword>
<accession>A0A328VDR9</accession>
<organism evidence="7 8">
    <name type="scientific">Thermogemmatispora tikiterensis</name>
    <dbReference type="NCBI Taxonomy" id="1825093"/>
    <lineage>
        <taxon>Bacteria</taxon>
        <taxon>Bacillati</taxon>
        <taxon>Chloroflexota</taxon>
        <taxon>Ktedonobacteria</taxon>
        <taxon>Thermogemmatisporales</taxon>
        <taxon>Thermogemmatisporaceae</taxon>
        <taxon>Thermogemmatispora</taxon>
    </lineage>
</organism>
<sequence length="322" mass="32624">MLSRALRQAARIGTYRQTGIVVAEVVLFLVFTALSPRFLSSYNIINIILQSVVTGLLALGETFVIITAGIDLSAGSILAVSAVSAGLLLIHGTSFAIALIGPLIIGALAGLVNGLIITLIRITPFIATLGTMSIYAGIALILAGGQTVYGIPLSFEGLLGGSLGPIPIPVLVLLAVLLLAAATLKYTKLGEYAIAIGGNAEVARLAGINLSVYTSAVYVVAGALCALGGMISVARLGAADPTSGSDLLLPAIAASVMGGANLMGGEGSMLGAVVGAVLISTLQAGLTFLNVQAFYQEVVVGVVIILALALNRFQNRFQNGHA</sequence>
<dbReference type="InterPro" id="IPR001851">
    <property type="entry name" value="ABC_transp_permease"/>
</dbReference>